<accession>A0A507DTI9</accession>
<evidence type="ECO:0008006" key="4">
    <source>
        <dbReference type="Google" id="ProtNLM"/>
    </source>
</evidence>
<organism evidence="2 3">
    <name type="scientific">Powellomyces hirtus</name>
    <dbReference type="NCBI Taxonomy" id="109895"/>
    <lineage>
        <taxon>Eukaryota</taxon>
        <taxon>Fungi</taxon>
        <taxon>Fungi incertae sedis</taxon>
        <taxon>Chytridiomycota</taxon>
        <taxon>Chytridiomycota incertae sedis</taxon>
        <taxon>Chytridiomycetes</taxon>
        <taxon>Spizellomycetales</taxon>
        <taxon>Powellomycetaceae</taxon>
        <taxon>Powellomyces</taxon>
    </lineage>
</organism>
<dbReference type="AlphaFoldDB" id="A0A507DTI9"/>
<reference evidence="2 3" key="1">
    <citation type="journal article" date="2019" name="Sci. Rep.">
        <title>Comparative genomics of chytrid fungi reveal insights into the obligate biotrophic and pathogenic lifestyle of Synchytrium endobioticum.</title>
        <authorList>
            <person name="van de Vossenberg B.T.L.H."/>
            <person name="Warris S."/>
            <person name="Nguyen H.D.T."/>
            <person name="van Gent-Pelzer M.P.E."/>
            <person name="Joly D.L."/>
            <person name="van de Geest H.C."/>
            <person name="Bonants P.J.M."/>
            <person name="Smith D.S."/>
            <person name="Levesque C.A."/>
            <person name="van der Lee T.A.J."/>
        </authorList>
    </citation>
    <scope>NUCLEOTIDE SEQUENCE [LARGE SCALE GENOMIC DNA]</scope>
    <source>
        <strain evidence="2 3">CBS 809.83</strain>
    </source>
</reference>
<dbReference type="Pfam" id="PF13516">
    <property type="entry name" value="LRR_6"/>
    <property type="match status" value="6"/>
</dbReference>
<keyword evidence="3" id="KW-1185">Reference proteome</keyword>
<dbReference type="InterPro" id="IPR001611">
    <property type="entry name" value="Leu-rich_rpt"/>
</dbReference>
<evidence type="ECO:0000256" key="1">
    <source>
        <dbReference type="SAM" id="MobiDB-lite"/>
    </source>
</evidence>
<dbReference type="InterPro" id="IPR032675">
    <property type="entry name" value="LRR_dom_sf"/>
</dbReference>
<gene>
    <name evidence="2" type="ORF">PhCBS80983_g05621</name>
</gene>
<dbReference type="Gene3D" id="3.80.10.10">
    <property type="entry name" value="Ribonuclease Inhibitor"/>
    <property type="match status" value="2"/>
</dbReference>
<evidence type="ECO:0000313" key="3">
    <source>
        <dbReference type="Proteomes" id="UP000318582"/>
    </source>
</evidence>
<feature type="region of interest" description="Disordered" evidence="1">
    <location>
        <begin position="378"/>
        <end position="433"/>
    </location>
</feature>
<dbReference type="Proteomes" id="UP000318582">
    <property type="component" value="Unassembled WGS sequence"/>
</dbReference>
<proteinExistence type="predicted"/>
<dbReference type="STRING" id="109895.A0A507DTI9"/>
<dbReference type="EMBL" id="QEAQ01000129">
    <property type="protein sequence ID" value="TPX55074.1"/>
    <property type="molecule type" value="Genomic_DNA"/>
</dbReference>
<dbReference type="SUPFAM" id="SSF52047">
    <property type="entry name" value="RNI-like"/>
    <property type="match status" value="2"/>
</dbReference>
<dbReference type="SMART" id="SM00368">
    <property type="entry name" value="LRR_RI"/>
    <property type="match status" value="6"/>
</dbReference>
<evidence type="ECO:0000313" key="2">
    <source>
        <dbReference type="EMBL" id="TPX55074.1"/>
    </source>
</evidence>
<dbReference type="InterPro" id="IPR052394">
    <property type="entry name" value="LRR-containing"/>
</dbReference>
<dbReference type="PANTHER" id="PTHR24114:SF2">
    <property type="entry name" value="F-BOX DOMAIN-CONTAINING PROTEIN-RELATED"/>
    <property type="match status" value="1"/>
</dbReference>
<comment type="caution">
    <text evidence="2">The sequence shown here is derived from an EMBL/GenBank/DDBJ whole genome shotgun (WGS) entry which is preliminary data.</text>
</comment>
<sequence length="460" mass="49909">MTLPISDYLDSYLQLCDERNVFTVPSLRRSLQNAVDGGGQVPDAFHLSGTQSELSLTRLNDAYVDILLKPLVTCGVVLRELDLSCNEIGDAGAMQIAAFLKDDVVLETLNLRSNTIQPPGIIALARSLHINEHLRILNLGGNTIGSTGGLELANMLQLNSTLTTLLLDSANLPTPGLIALSTVLCNNTTLTTLDISNNYSTPFSRVATADFAAHFTKMLECNFNLVDIAARKLRMDDVDAKDRWARAIALNLRITHLDLTANNITRDGGVAILRSCHLHPSLLSLKLSHCSIQDEGAEAVAQMLYNNFALQTLHIDHNAITGAGLTLIAHALLQNHSLKRLRLWGNTFSTAACELWAPLTGGPSVNVTTADTLRARHVRPGALFPPDGRSRVSAKAKSSDHHRHPNHRSNSNSNSNEEDLAPPPPPPNSLVTPRFREGDVDVVFYAVEGVVCVAHRPIVV</sequence>
<dbReference type="PANTHER" id="PTHR24114">
    <property type="entry name" value="LEUCINE RICH REPEAT FAMILY PROTEIN"/>
    <property type="match status" value="1"/>
</dbReference>
<name>A0A507DTI9_9FUNG</name>
<protein>
    <recommendedName>
        <fullName evidence="4">RNI-like protein</fullName>
    </recommendedName>
</protein>